<proteinExistence type="predicted"/>
<dbReference type="PANTHER" id="PTHR47812">
    <property type="entry name" value="SMR (SMALL MUTS RELATED) DOMAIN-CONTAINING PROTEIN"/>
    <property type="match status" value="1"/>
</dbReference>
<dbReference type="SMART" id="SM00463">
    <property type="entry name" value="SMR"/>
    <property type="match status" value="1"/>
</dbReference>
<keyword evidence="1" id="KW-1133">Transmembrane helix</keyword>
<dbReference type="AlphaFoldDB" id="A0A7N2LLP1"/>
<dbReference type="InterPro" id="IPR036063">
    <property type="entry name" value="Smr_dom_sf"/>
</dbReference>
<dbReference type="EMBL" id="LRBV02000005">
    <property type="status" value="NOT_ANNOTATED_CDS"/>
    <property type="molecule type" value="Genomic_DNA"/>
</dbReference>
<keyword evidence="4" id="KW-1185">Reference proteome</keyword>
<evidence type="ECO:0000313" key="4">
    <source>
        <dbReference type="Proteomes" id="UP000594261"/>
    </source>
</evidence>
<dbReference type="Gene3D" id="3.30.1370.110">
    <property type="match status" value="1"/>
</dbReference>
<reference evidence="3 4" key="1">
    <citation type="journal article" date="2016" name="G3 (Bethesda)">
        <title>First Draft Assembly and Annotation of the Genome of a California Endemic Oak Quercus lobata Nee (Fagaceae).</title>
        <authorList>
            <person name="Sork V.L."/>
            <person name="Fitz-Gibbon S.T."/>
            <person name="Puiu D."/>
            <person name="Crepeau M."/>
            <person name="Gugger P.F."/>
            <person name="Sherman R."/>
            <person name="Stevens K."/>
            <person name="Langley C.H."/>
            <person name="Pellegrini M."/>
            <person name="Salzberg S.L."/>
        </authorList>
    </citation>
    <scope>NUCLEOTIDE SEQUENCE [LARGE SCALE GENOMIC DNA]</scope>
    <source>
        <strain evidence="3 4">cv. SW786</strain>
    </source>
</reference>
<dbReference type="Pfam" id="PF08590">
    <property type="entry name" value="DUF1771"/>
    <property type="match status" value="1"/>
</dbReference>
<dbReference type="EnsemblPlants" id="QL05p019434:mrna">
    <property type="protein sequence ID" value="QL05p019434:mrna"/>
    <property type="gene ID" value="QL05p019434"/>
</dbReference>
<dbReference type="Proteomes" id="UP000594261">
    <property type="component" value="Chromosome 5"/>
</dbReference>
<dbReference type="PROSITE" id="PS50828">
    <property type="entry name" value="SMR"/>
    <property type="match status" value="1"/>
</dbReference>
<dbReference type="SMART" id="SM01162">
    <property type="entry name" value="DUF1771"/>
    <property type="match status" value="1"/>
</dbReference>
<accession>A0A7N2LLP1</accession>
<feature type="domain" description="Smr" evidence="2">
    <location>
        <begin position="123"/>
        <end position="198"/>
    </location>
</feature>
<dbReference type="Pfam" id="PF01713">
    <property type="entry name" value="Smr"/>
    <property type="match status" value="1"/>
</dbReference>
<name>A0A7N2LLP1_QUELO</name>
<dbReference type="InterPro" id="IPR002625">
    <property type="entry name" value="Smr_dom"/>
</dbReference>
<feature type="transmembrane region" description="Helical" evidence="1">
    <location>
        <begin position="356"/>
        <end position="378"/>
    </location>
</feature>
<keyword evidence="1" id="KW-0812">Transmembrane</keyword>
<dbReference type="PANTHER" id="PTHR47812:SF2">
    <property type="entry name" value="SMR (SMALL MUTS RELATED) DOMAIN-CONTAINING PROTEIN"/>
    <property type="match status" value="1"/>
</dbReference>
<organism evidence="3 4">
    <name type="scientific">Quercus lobata</name>
    <name type="common">Valley oak</name>
    <dbReference type="NCBI Taxonomy" id="97700"/>
    <lineage>
        <taxon>Eukaryota</taxon>
        <taxon>Viridiplantae</taxon>
        <taxon>Streptophyta</taxon>
        <taxon>Embryophyta</taxon>
        <taxon>Tracheophyta</taxon>
        <taxon>Spermatophyta</taxon>
        <taxon>Magnoliopsida</taxon>
        <taxon>eudicotyledons</taxon>
        <taxon>Gunneridae</taxon>
        <taxon>Pentapetalae</taxon>
        <taxon>rosids</taxon>
        <taxon>fabids</taxon>
        <taxon>Fagales</taxon>
        <taxon>Fagaceae</taxon>
        <taxon>Quercus</taxon>
    </lineage>
</organism>
<dbReference type="InterPro" id="IPR013899">
    <property type="entry name" value="DUF1771"/>
</dbReference>
<keyword evidence="1" id="KW-0472">Membrane</keyword>
<dbReference type="SUPFAM" id="SSF160443">
    <property type="entry name" value="SMR domain-like"/>
    <property type="match status" value="1"/>
</dbReference>
<evidence type="ECO:0000259" key="2">
    <source>
        <dbReference type="PROSITE" id="PS50828"/>
    </source>
</evidence>
<protein>
    <recommendedName>
        <fullName evidence="2">Smr domain-containing protein</fullName>
    </recommendedName>
</protein>
<evidence type="ECO:0000313" key="3">
    <source>
        <dbReference type="EnsemblPlants" id="QL05p019434:mrna"/>
    </source>
</evidence>
<evidence type="ECO:0000256" key="1">
    <source>
        <dbReference type="SAM" id="Phobius"/>
    </source>
</evidence>
<sequence>MGNWISVSYDFSTFPVLFCHLNYKSLSLWRTRIIAEMMDTRKLSECELDDVYKFHRKDAQKMIRTVSQYSRAANDAYRRGDCVSGHHYSLMAQEAQFAANCLNARAATEIFKSVNRMDDLWRLDLHGLHANEAIRALQCRLQQIELSGQRPKPLEVITGRGKHSRGAPVIPAAVTNYLKECRYRFYELRAGAIAVRPKFVEIKAKTQVFFSSNVQKSDRDSFTTLLVGQETNSFDHYLGFQLLLVTLDVLHLKKHSELKMHWAKWDNLCVSKRNGGFGFRLNLSKNLEGQILYSLFFPSSQVGSCSIVYLVKHISWKENTEIGIVLVDWKWGYCIFKDRWLPAAKSHRILSPVVTFMVRIVLFVGVSQLFILRLLLNMDHDYGVIPKMRLTLVATDDVRVLRILWLVFGLTYYSATYFYANELENSSQPEMKHPKLEKGKRSQDVDLRVSSYSQSHVDTVINDVGGALRFTGFYGQPDSLKHKENKSLLRHCMEFSLCHCYVQDCAKSELDFRGSPLTWCNNDFDSTWTCARLDKALASASWIELFPSTVVEHVPSTGLSSQVTQSEQSKRLSGAAASCRDPCLNQLFFADDCVIFGKASRLTCDEILRVFDCYEKLSVSEIPVPVTATDGGSLSRAVENTDDRVAMDDVRGTENVLVILKNSWGLMKLWRALASASWIEMFPSTVVEHVPSTGEQELQVIDHSPNPVIGVQANTLKKQIEDFLDKEETMWCQCLRVRDDMSRAYTRPTPFIQVYP</sequence>
<feature type="transmembrane region" description="Helical" evidence="1">
    <location>
        <begin position="399"/>
        <end position="420"/>
    </location>
</feature>
<dbReference type="Gramene" id="QL05p019434:mrna">
    <property type="protein sequence ID" value="QL05p019434:mrna"/>
    <property type="gene ID" value="QL05p019434"/>
</dbReference>
<dbReference type="InParanoid" id="A0A7N2LLP1"/>
<reference evidence="3" key="2">
    <citation type="submission" date="2021-01" db="UniProtKB">
        <authorList>
            <consortium name="EnsemblPlants"/>
        </authorList>
    </citation>
    <scope>IDENTIFICATION</scope>
</reference>